<dbReference type="Pfam" id="PF03137">
    <property type="entry name" value="OATP"/>
    <property type="match status" value="1"/>
</dbReference>
<protein>
    <recommendedName>
        <fullName evidence="5">Frizzled/Smoothened transmembrane domain-containing protein</fullName>
    </recommendedName>
</protein>
<feature type="transmembrane region" description="Helical" evidence="1">
    <location>
        <begin position="45"/>
        <end position="71"/>
    </location>
</feature>
<reference evidence="4" key="1">
    <citation type="submission" date="2011-05" db="EMBL/GenBank/DDBJ databases">
        <authorList>
            <person name="Richards S.R."/>
            <person name="Qu J."/>
            <person name="Jiang H."/>
            <person name="Jhangiani S.N."/>
            <person name="Agravi P."/>
            <person name="Goodspeed R."/>
            <person name="Gross S."/>
            <person name="Mandapat C."/>
            <person name="Jackson L."/>
            <person name="Mathew T."/>
            <person name="Pu L."/>
            <person name="Thornton R."/>
            <person name="Saada N."/>
            <person name="Wilczek-Boney K.B."/>
            <person name="Lee S."/>
            <person name="Kovar C."/>
            <person name="Wu Y."/>
            <person name="Scherer S.E."/>
            <person name="Worley K.C."/>
            <person name="Muzny D.M."/>
            <person name="Gibbs R."/>
        </authorList>
    </citation>
    <scope>NUCLEOTIDE SEQUENCE</scope>
    <source>
        <strain evidence="4">Brora</strain>
    </source>
</reference>
<evidence type="ECO:0000256" key="1">
    <source>
        <dbReference type="SAM" id="Phobius"/>
    </source>
</evidence>
<name>T1IV14_STRMM</name>
<dbReference type="AlphaFoldDB" id="T1IV14"/>
<sequence>MMIVLLLFSFYSMYNCFFAAVDSTCTVWSEQCGRAGACNVYDMDALRAVLHFVPAALIGISVIWDALFWWLSKDKMELFQDDHKAKIIADN</sequence>
<organism evidence="3 4">
    <name type="scientific">Strigamia maritima</name>
    <name type="common">European centipede</name>
    <name type="synonym">Geophilus maritimus</name>
    <dbReference type="NCBI Taxonomy" id="126957"/>
    <lineage>
        <taxon>Eukaryota</taxon>
        <taxon>Metazoa</taxon>
        <taxon>Ecdysozoa</taxon>
        <taxon>Arthropoda</taxon>
        <taxon>Myriapoda</taxon>
        <taxon>Chilopoda</taxon>
        <taxon>Pleurostigmophora</taxon>
        <taxon>Geophilomorpha</taxon>
        <taxon>Linotaeniidae</taxon>
        <taxon>Strigamia</taxon>
    </lineage>
</organism>
<keyword evidence="1" id="KW-0812">Transmembrane</keyword>
<dbReference type="GO" id="GO:0015347">
    <property type="term" value="F:sodium-independent organic anion transmembrane transporter activity"/>
    <property type="evidence" value="ECO:0007669"/>
    <property type="project" value="TreeGrafter"/>
</dbReference>
<dbReference type="GO" id="GO:0016323">
    <property type="term" value="C:basolateral plasma membrane"/>
    <property type="evidence" value="ECO:0007669"/>
    <property type="project" value="TreeGrafter"/>
</dbReference>
<dbReference type="HOGENOM" id="CLU_2429866_0_0_1"/>
<feature type="signal peptide" evidence="2">
    <location>
        <begin position="1"/>
        <end position="19"/>
    </location>
</feature>
<dbReference type="PANTHER" id="PTHR11388">
    <property type="entry name" value="ORGANIC ANION TRANSPORTER"/>
    <property type="match status" value="1"/>
</dbReference>
<evidence type="ECO:0000313" key="4">
    <source>
        <dbReference type="Proteomes" id="UP000014500"/>
    </source>
</evidence>
<dbReference type="EMBL" id="JH431569">
    <property type="status" value="NOT_ANNOTATED_CDS"/>
    <property type="molecule type" value="Genomic_DNA"/>
</dbReference>
<dbReference type="GO" id="GO:0043252">
    <property type="term" value="P:sodium-independent organic anion transport"/>
    <property type="evidence" value="ECO:0007669"/>
    <property type="project" value="TreeGrafter"/>
</dbReference>
<proteinExistence type="predicted"/>
<dbReference type="PhylomeDB" id="T1IV14"/>
<keyword evidence="1" id="KW-0472">Membrane</keyword>
<keyword evidence="4" id="KW-1185">Reference proteome</keyword>
<evidence type="ECO:0000313" key="3">
    <source>
        <dbReference type="EnsemblMetazoa" id="SMAR005002-PA"/>
    </source>
</evidence>
<accession>T1IV14</accession>
<keyword evidence="2" id="KW-0732">Signal</keyword>
<reference evidence="3" key="2">
    <citation type="submission" date="2015-02" db="UniProtKB">
        <authorList>
            <consortium name="EnsemblMetazoa"/>
        </authorList>
    </citation>
    <scope>IDENTIFICATION</scope>
</reference>
<evidence type="ECO:0000256" key="2">
    <source>
        <dbReference type="SAM" id="SignalP"/>
    </source>
</evidence>
<dbReference type="InterPro" id="IPR004156">
    <property type="entry name" value="OATP"/>
</dbReference>
<feature type="chain" id="PRO_5004590071" description="Frizzled/Smoothened transmembrane domain-containing protein" evidence="2">
    <location>
        <begin position="20"/>
        <end position="91"/>
    </location>
</feature>
<dbReference type="Proteomes" id="UP000014500">
    <property type="component" value="Unassembled WGS sequence"/>
</dbReference>
<keyword evidence="1" id="KW-1133">Transmembrane helix</keyword>
<evidence type="ECO:0008006" key="5">
    <source>
        <dbReference type="Google" id="ProtNLM"/>
    </source>
</evidence>
<dbReference type="EnsemblMetazoa" id="SMAR005002-RA">
    <property type="protein sequence ID" value="SMAR005002-PA"/>
    <property type="gene ID" value="SMAR005002"/>
</dbReference>
<dbReference type="PANTHER" id="PTHR11388:SF76">
    <property type="entry name" value="SOLUTE CARRIER ORGANIC ANION TRANSPORTER FAMILY MEMBER"/>
    <property type="match status" value="1"/>
</dbReference>